<dbReference type="EMBL" id="JAVRBK010000006">
    <property type="protein sequence ID" value="KAK5642146.1"/>
    <property type="molecule type" value="Genomic_DNA"/>
</dbReference>
<evidence type="ECO:0000313" key="1">
    <source>
        <dbReference type="EMBL" id="KAK5642146.1"/>
    </source>
</evidence>
<evidence type="ECO:0000313" key="2">
    <source>
        <dbReference type="Proteomes" id="UP001329430"/>
    </source>
</evidence>
<protein>
    <submittedName>
        <fullName evidence="1">Uncharacterized protein</fullName>
    </submittedName>
</protein>
<comment type="caution">
    <text evidence="1">The sequence shown here is derived from an EMBL/GenBank/DDBJ whole genome shotgun (WGS) entry which is preliminary data.</text>
</comment>
<dbReference type="AlphaFoldDB" id="A0AAN7VAV8"/>
<gene>
    <name evidence="1" type="ORF">RI129_008313</name>
</gene>
<reference evidence="1 2" key="1">
    <citation type="journal article" date="2024" name="Insects">
        <title>An Improved Chromosome-Level Genome Assembly of the Firefly Pyrocoelia pectoralis.</title>
        <authorList>
            <person name="Fu X."/>
            <person name="Meyer-Rochow V.B."/>
            <person name="Ballantyne L."/>
            <person name="Zhu X."/>
        </authorList>
    </citation>
    <scope>NUCLEOTIDE SEQUENCE [LARGE SCALE GENOMIC DNA]</scope>
    <source>
        <strain evidence="1">XCY_ONT2</strain>
    </source>
</reference>
<sequence>MKSIIDMVNNDYNDEHLSGILLHYPKYFCHMLEVLIFLDEMVDYFMELFQLTILTRVSFHFVTPNFKFHFLELTWPVPAEFIPYNIFDEPIDPVTDLPSAAMQQDITEAIVE</sequence>
<proteinExistence type="predicted"/>
<accession>A0AAN7VAV8</accession>
<dbReference type="Proteomes" id="UP001329430">
    <property type="component" value="Chromosome 6"/>
</dbReference>
<keyword evidence="2" id="KW-1185">Reference proteome</keyword>
<name>A0AAN7VAV8_9COLE</name>
<organism evidence="1 2">
    <name type="scientific">Pyrocoelia pectoralis</name>
    <dbReference type="NCBI Taxonomy" id="417401"/>
    <lineage>
        <taxon>Eukaryota</taxon>
        <taxon>Metazoa</taxon>
        <taxon>Ecdysozoa</taxon>
        <taxon>Arthropoda</taxon>
        <taxon>Hexapoda</taxon>
        <taxon>Insecta</taxon>
        <taxon>Pterygota</taxon>
        <taxon>Neoptera</taxon>
        <taxon>Endopterygota</taxon>
        <taxon>Coleoptera</taxon>
        <taxon>Polyphaga</taxon>
        <taxon>Elateriformia</taxon>
        <taxon>Elateroidea</taxon>
        <taxon>Lampyridae</taxon>
        <taxon>Lampyrinae</taxon>
        <taxon>Pyrocoelia</taxon>
    </lineage>
</organism>